<sequence>AYSMIMSDESQKFVMATIGILASNPSSMQGYELAICSRNGSNQSPSLQGAHDSGMYARNGTSYARNGASGASQN</sequence>
<keyword evidence="3" id="KW-1185">Reference proteome</keyword>
<accession>A0ABS8UM06</accession>
<evidence type="ECO:0000313" key="3">
    <source>
        <dbReference type="Proteomes" id="UP000823775"/>
    </source>
</evidence>
<protein>
    <submittedName>
        <fullName evidence="2">Uncharacterized protein</fullName>
    </submittedName>
</protein>
<gene>
    <name evidence="2" type="ORF">HAX54_017444</name>
</gene>
<feature type="non-terminal residue" evidence="2">
    <location>
        <position position="1"/>
    </location>
</feature>
<reference evidence="2 3" key="1">
    <citation type="journal article" date="2021" name="BMC Genomics">
        <title>Datura genome reveals duplications of psychoactive alkaloid biosynthetic genes and high mutation rate following tissue culture.</title>
        <authorList>
            <person name="Rajewski A."/>
            <person name="Carter-House D."/>
            <person name="Stajich J."/>
            <person name="Litt A."/>
        </authorList>
    </citation>
    <scope>NUCLEOTIDE SEQUENCE [LARGE SCALE GENOMIC DNA]</scope>
    <source>
        <strain evidence="2">AR-01</strain>
    </source>
</reference>
<name>A0ABS8UM06_DATST</name>
<comment type="caution">
    <text evidence="2">The sequence shown here is derived from an EMBL/GenBank/DDBJ whole genome shotgun (WGS) entry which is preliminary data.</text>
</comment>
<proteinExistence type="predicted"/>
<dbReference type="Proteomes" id="UP000823775">
    <property type="component" value="Unassembled WGS sequence"/>
</dbReference>
<evidence type="ECO:0000256" key="1">
    <source>
        <dbReference type="SAM" id="MobiDB-lite"/>
    </source>
</evidence>
<feature type="compositionally biased region" description="Polar residues" evidence="1">
    <location>
        <begin position="59"/>
        <end position="74"/>
    </location>
</feature>
<feature type="region of interest" description="Disordered" evidence="1">
    <location>
        <begin position="41"/>
        <end position="74"/>
    </location>
</feature>
<evidence type="ECO:0000313" key="2">
    <source>
        <dbReference type="EMBL" id="MCD9559485.1"/>
    </source>
</evidence>
<organism evidence="2 3">
    <name type="scientific">Datura stramonium</name>
    <name type="common">Jimsonweed</name>
    <name type="synonym">Common thornapple</name>
    <dbReference type="NCBI Taxonomy" id="4076"/>
    <lineage>
        <taxon>Eukaryota</taxon>
        <taxon>Viridiplantae</taxon>
        <taxon>Streptophyta</taxon>
        <taxon>Embryophyta</taxon>
        <taxon>Tracheophyta</taxon>
        <taxon>Spermatophyta</taxon>
        <taxon>Magnoliopsida</taxon>
        <taxon>eudicotyledons</taxon>
        <taxon>Gunneridae</taxon>
        <taxon>Pentapetalae</taxon>
        <taxon>asterids</taxon>
        <taxon>lamiids</taxon>
        <taxon>Solanales</taxon>
        <taxon>Solanaceae</taxon>
        <taxon>Solanoideae</taxon>
        <taxon>Datureae</taxon>
        <taxon>Datura</taxon>
    </lineage>
</organism>
<dbReference type="EMBL" id="JACEIK010002155">
    <property type="protein sequence ID" value="MCD9559485.1"/>
    <property type="molecule type" value="Genomic_DNA"/>
</dbReference>